<keyword evidence="1" id="KW-0812">Transmembrane</keyword>
<reference evidence="2 3" key="1">
    <citation type="submission" date="2018-05" db="EMBL/GenBank/DDBJ databases">
        <title>Micromonospora from Atacama Desert.</title>
        <authorList>
            <person name="Carro L."/>
            <person name="Goodfellow M."/>
            <person name="Klenk H.-P."/>
        </authorList>
    </citation>
    <scope>NUCLEOTIDE SEQUENCE [LARGE SCALE GENOMIC DNA]</scope>
    <source>
        <strain evidence="2 3">LB39</strain>
    </source>
</reference>
<gene>
    <name evidence="2" type="ORF">DLJ59_28590</name>
</gene>
<organism evidence="2 3">
    <name type="scientific">Micromonospora inaquosa</name>
    <dbReference type="NCBI Taxonomy" id="2203716"/>
    <lineage>
        <taxon>Bacteria</taxon>
        <taxon>Bacillati</taxon>
        <taxon>Actinomycetota</taxon>
        <taxon>Actinomycetes</taxon>
        <taxon>Micromonosporales</taxon>
        <taxon>Micromonosporaceae</taxon>
        <taxon>Micromonospora</taxon>
    </lineage>
</organism>
<feature type="transmembrane region" description="Helical" evidence="1">
    <location>
        <begin position="277"/>
        <end position="297"/>
    </location>
</feature>
<feature type="transmembrane region" description="Helical" evidence="1">
    <location>
        <begin position="77"/>
        <end position="96"/>
    </location>
</feature>
<accession>A0A3N9W9W7</accession>
<feature type="transmembrane region" description="Helical" evidence="1">
    <location>
        <begin position="211"/>
        <end position="233"/>
    </location>
</feature>
<sequence length="308" mass="32326">MTTVLRRATHWNRPLMVFVCAMAVLAVVAAVGILVDPRVLTGAPIWLKPFKFTVSFVLYGATLAWMLSLLPRRSRAAEWAVTVIVAMSVIEMTVIVGQVVRGQTSHFNDTTSLNAALFAATGAAIMVLFLAHLVIGIVVLIRRIPDRAAATAVGWGLGLSLLGMLAAVPMVLPMQDPGIEGVSGAHSVGVIDGGPGLPVVGWSTTGGDLRIGHFVGLHALQALPILAVLLSRFATRLDERSRARLLAVAGGAYGVLTLLLTWQALRGQPLLRPDAGTLLAVAALVVATATATGLVLARRRRPDLALAA</sequence>
<dbReference type="OrthoDB" id="343560at2"/>
<dbReference type="EMBL" id="QGSZ01000313">
    <property type="protein sequence ID" value="RQW97713.1"/>
    <property type="molecule type" value="Genomic_DNA"/>
</dbReference>
<keyword evidence="3" id="KW-1185">Reference proteome</keyword>
<evidence type="ECO:0000256" key="1">
    <source>
        <dbReference type="SAM" id="Phobius"/>
    </source>
</evidence>
<protein>
    <submittedName>
        <fullName evidence="2">Uncharacterized protein</fullName>
    </submittedName>
</protein>
<name>A0A3N9W9W7_9ACTN</name>
<dbReference type="AlphaFoldDB" id="A0A3N9W9W7"/>
<feature type="transmembrane region" description="Helical" evidence="1">
    <location>
        <begin position="245"/>
        <end position="265"/>
    </location>
</feature>
<dbReference type="Proteomes" id="UP000282312">
    <property type="component" value="Unassembled WGS sequence"/>
</dbReference>
<evidence type="ECO:0000313" key="2">
    <source>
        <dbReference type="EMBL" id="RQW97713.1"/>
    </source>
</evidence>
<proteinExistence type="predicted"/>
<feature type="transmembrane region" description="Helical" evidence="1">
    <location>
        <begin position="15"/>
        <end position="35"/>
    </location>
</feature>
<feature type="transmembrane region" description="Helical" evidence="1">
    <location>
        <begin position="116"/>
        <end position="141"/>
    </location>
</feature>
<feature type="transmembrane region" description="Helical" evidence="1">
    <location>
        <begin position="50"/>
        <end position="70"/>
    </location>
</feature>
<dbReference type="RefSeq" id="WP_124776344.1">
    <property type="nucleotide sequence ID" value="NZ_JBEZFR010000014.1"/>
</dbReference>
<keyword evidence="1" id="KW-1133">Transmembrane helix</keyword>
<feature type="transmembrane region" description="Helical" evidence="1">
    <location>
        <begin position="153"/>
        <end position="172"/>
    </location>
</feature>
<comment type="caution">
    <text evidence="2">The sequence shown here is derived from an EMBL/GenBank/DDBJ whole genome shotgun (WGS) entry which is preliminary data.</text>
</comment>
<evidence type="ECO:0000313" key="3">
    <source>
        <dbReference type="Proteomes" id="UP000282312"/>
    </source>
</evidence>
<keyword evidence="1" id="KW-0472">Membrane</keyword>